<evidence type="ECO:0000259" key="2">
    <source>
        <dbReference type="Pfam" id="PF07853"/>
    </source>
</evidence>
<sequence>MVFSSPFRPWLLPHAVLLAVMAGWGVFRYPLLPERIPEHIGIGGVDAWAGKSVGGAFLPVFLYAGMTVLMAGCAELALRVTPRDEPSRAGAAPFSAARAAHSLVNRPGSRASAHRVARALLLFNTCLGVSLLAGCGVLWRSSPDPHVPGWLLAAMVLPLLAGTLAVLAAAVADRKR</sequence>
<evidence type="ECO:0000313" key="4">
    <source>
        <dbReference type="Proteomes" id="UP001056383"/>
    </source>
</evidence>
<evidence type="ECO:0000256" key="1">
    <source>
        <dbReference type="SAM" id="Phobius"/>
    </source>
</evidence>
<accession>A0ABY4TJ19</accession>
<gene>
    <name evidence="3" type="ORF">MW084_23990</name>
</gene>
<reference evidence="3" key="1">
    <citation type="submission" date="2022-04" db="EMBL/GenBank/DDBJ databases">
        <title>Systematic whole-genome sequencing reveals an unexpected diversity among actinomycetoma pathogens and provides insights into their antibacterial susceptibilities.</title>
        <authorList>
            <person name="Watson A.K."/>
            <person name="Kepplinger B."/>
            <person name="Bakhiet S.M."/>
            <person name="Mhmoud N.A."/>
            <person name="Chapman J."/>
            <person name="Allenby N."/>
            <person name="Mickiewicz K."/>
            <person name="Goodfellow M."/>
            <person name="Fahal A.H."/>
            <person name="Errington J."/>
        </authorList>
    </citation>
    <scope>NUCLEOTIDE SEQUENCE</scope>
    <source>
        <strain evidence="3">SD 504</strain>
    </source>
</reference>
<keyword evidence="1" id="KW-1133">Transmembrane helix</keyword>
<proteinExistence type="predicted"/>
<feature type="domain" description="DUF1648" evidence="2">
    <location>
        <begin position="16"/>
        <end position="61"/>
    </location>
</feature>
<dbReference type="Pfam" id="PF07853">
    <property type="entry name" value="DUF1648"/>
    <property type="match status" value="1"/>
</dbReference>
<keyword evidence="1" id="KW-0472">Membrane</keyword>
<name>A0ABY4TJ19_9ACTN</name>
<evidence type="ECO:0000313" key="3">
    <source>
        <dbReference type="EMBL" id="URN18506.1"/>
    </source>
</evidence>
<organism evidence="3 4">
    <name type="scientific">Streptomyces sudanensis</name>
    <dbReference type="NCBI Taxonomy" id="436397"/>
    <lineage>
        <taxon>Bacteria</taxon>
        <taxon>Bacillati</taxon>
        <taxon>Actinomycetota</taxon>
        <taxon>Actinomycetes</taxon>
        <taxon>Kitasatosporales</taxon>
        <taxon>Streptomycetaceae</taxon>
        <taxon>Streptomyces</taxon>
    </lineage>
</organism>
<feature type="transmembrane region" description="Helical" evidence="1">
    <location>
        <begin position="119"/>
        <end position="139"/>
    </location>
</feature>
<dbReference type="EMBL" id="CP095474">
    <property type="protein sequence ID" value="URN18506.1"/>
    <property type="molecule type" value="Genomic_DNA"/>
</dbReference>
<protein>
    <submittedName>
        <fullName evidence="3">DUF1648 domain-containing protein</fullName>
    </submittedName>
</protein>
<dbReference type="InterPro" id="IPR012867">
    <property type="entry name" value="DUF1648"/>
</dbReference>
<dbReference type="RefSeq" id="WP_010472140.1">
    <property type="nucleotide sequence ID" value="NZ_CP095474.1"/>
</dbReference>
<dbReference type="Proteomes" id="UP001056383">
    <property type="component" value="Chromosome"/>
</dbReference>
<keyword evidence="1" id="KW-0812">Transmembrane</keyword>
<feature type="transmembrane region" description="Helical" evidence="1">
    <location>
        <begin position="151"/>
        <end position="172"/>
    </location>
</feature>
<keyword evidence="4" id="KW-1185">Reference proteome</keyword>